<proteinExistence type="predicted"/>
<comment type="caution">
    <text evidence="1">The sequence shown here is derived from an EMBL/GenBank/DDBJ whole genome shotgun (WGS) entry which is preliminary data.</text>
</comment>
<evidence type="ECO:0000313" key="1">
    <source>
        <dbReference type="EMBL" id="ESK84942.1"/>
    </source>
</evidence>
<dbReference type="PANTHER" id="PTHR31912:SF34">
    <property type="entry name" value="NOTOCHORD-RELATED PROTEIN"/>
    <property type="match status" value="1"/>
</dbReference>
<name>V2WTN4_MONRO</name>
<evidence type="ECO:0000313" key="2">
    <source>
        <dbReference type="Proteomes" id="UP000017559"/>
    </source>
</evidence>
<dbReference type="KEGG" id="mrr:Moror_9253"/>
<dbReference type="OrthoDB" id="2246127at2759"/>
<reference evidence="1 2" key="1">
    <citation type="journal article" date="2014" name="BMC Genomics">
        <title>Genome and secretome analysis of the hemibiotrophic fungal pathogen, Moniliophthora roreri, which causes frosty pod rot disease of cacao: mechanisms of the biotrophic and necrotrophic phases.</title>
        <authorList>
            <person name="Meinhardt L.W."/>
            <person name="Costa G.G.L."/>
            <person name="Thomazella D.P.T."/>
            <person name="Teixeira P.J.P.L."/>
            <person name="Carazzolle M.F."/>
            <person name="Schuster S.C."/>
            <person name="Carlson J.E."/>
            <person name="Guiltinan M.J."/>
            <person name="Mieczkowski P."/>
            <person name="Farmer A."/>
            <person name="Ramaraj T."/>
            <person name="Crozier J."/>
            <person name="Davis R.E."/>
            <person name="Shao J."/>
            <person name="Melnick R.L."/>
            <person name="Pereira G.A.G."/>
            <person name="Bailey B.A."/>
        </authorList>
    </citation>
    <scope>NUCLEOTIDE SEQUENCE [LARGE SCALE GENOMIC DNA]</scope>
    <source>
        <strain evidence="1 2">MCA 2997</strain>
    </source>
</reference>
<dbReference type="HOGENOM" id="CLU_423935_0_0_1"/>
<gene>
    <name evidence="1" type="ORF">Moror_9253</name>
</gene>
<dbReference type="Proteomes" id="UP000017559">
    <property type="component" value="Unassembled WGS sequence"/>
</dbReference>
<dbReference type="AlphaFoldDB" id="V2WTN4"/>
<dbReference type="EMBL" id="AWSO01001185">
    <property type="protein sequence ID" value="ESK84942.1"/>
    <property type="molecule type" value="Genomic_DNA"/>
</dbReference>
<dbReference type="PANTHER" id="PTHR31912">
    <property type="entry name" value="IP13529P"/>
    <property type="match status" value="1"/>
</dbReference>
<accession>V2WTN4</accession>
<protein>
    <submittedName>
        <fullName evidence="1">Uncharacterized protein</fullName>
    </submittedName>
</protein>
<organism evidence="1 2">
    <name type="scientific">Moniliophthora roreri (strain MCA 2997)</name>
    <name type="common">Cocoa frosty pod rot fungus</name>
    <name type="synonym">Crinipellis roreri</name>
    <dbReference type="NCBI Taxonomy" id="1381753"/>
    <lineage>
        <taxon>Eukaryota</taxon>
        <taxon>Fungi</taxon>
        <taxon>Dikarya</taxon>
        <taxon>Basidiomycota</taxon>
        <taxon>Agaricomycotina</taxon>
        <taxon>Agaricomycetes</taxon>
        <taxon>Agaricomycetidae</taxon>
        <taxon>Agaricales</taxon>
        <taxon>Marasmiineae</taxon>
        <taxon>Marasmiaceae</taxon>
        <taxon>Moniliophthora</taxon>
    </lineage>
</organism>
<sequence>MSNSARSFLFAFAPPQHMLHPQSSLLHYKKTSKKIASMIHMTVSLIPKSYFNLFPITFLLITLSSLNQLLILVVKEICGVAVILQVDLSLTGDACNNVVDAIKEEIAGELWEWLVSQPTHSFSKLSDDNSTCFDLRPGDHFNVLLATQDTPVEILHTWLLGNEKYWHKTSKAWPKDSDKEELFAVRLQTSWTDGLSTPPIHAAYLIQYKNNLIGKHFKIMQQVEVFHLHRLCPLALFDLWKAFGELGAMIWYTEIHDINIYLADLQIFINNLLDAWAVVDPQCIVTKVKLHVLTHLVDDIQHFGIAVAFSTEVFECFNAVFHYCSIFSNHLAPSCDIAISTAGMEQFKHIVSGGYWKDEVTNKHVQAGAKVSIFLKNNPELQCHLEWVDKEVLQAGYIKLMLHKKRQSSPWPTIAPIIGIDEHDPQAWVISSKGASIQWEHCSLVVSCFKDLCHKESWIFYLDSTGTNAGKIKAILIPESDTRDSAAMIIVTKFDILNERDMHFGMPVLVQTTQLHFVSPSNILFTFNAQHDCVTGGCEMKTSMRLVIQEQLKTNTYQKEIAHADNNQFLLNMHALHNSHLILHHLVAPVPLRNDQKEFHLARATEAHRLGLAKWAEASAKHTATIEKNKQVKLAAVEASKPLDKE</sequence>
<keyword evidence="2" id="KW-1185">Reference proteome</keyword>
<dbReference type="STRING" id="1381753.V2WTN4"/>